<dbReference type="STRING" id="3469.A0A4Y7JT33"/>
<dbReference type="InterPro" id="IPR055290">
    <property type="entry name" value="At3g26010-like"/>
</dbReference>
<proteinExistence type="predicted"/>
<dbReference type="NCBIfam" id="TIGR01640">
    <property type="entry name" value="F_box_assoc_1"/>
    <property type="match status" value="1"/>
</dbReference>
<dbReference type="Proteomes" id="UP000316621">
    <property type="component" value="Chromosome 5"/>
</dbReference>
<dbReference type="Pfam" id="PF07734">
    <property type="entry name" value="FBA_1"/>
    <property type="match status" value="1"/>
</dbReference>
<sequence length="612" mass="70590">MNRISRAAKQYKVGWCYRNYSGSPVIADPYYDYSYDFLLLDGSKYEQGYLGEEKEVTASGGSLKSLVNSATIQSRTEIDAKIDDDIDVYKIDGHFDWGCVPQHIFTYKTYIYNPTTRQYRCLPPSPFRDNVPPERDNCFIKVCSISLAFDPLKSLDQHYQVICIWNVEPCCTKDWNAEVHGKYYFEIYSSKTNSWKKLDSPYSIKLNERPGVYWNGCLHWIGYQNSESSIYFDIKQEIVKPLPASPTDTVKFVQPLTVMYFGECGGNLYLIELESCEARFDILKMEIDYSGWKRIYRLDLDRLVALYPGNDPLEFIYLYRVVLFLKEDEAESLSKLVVSVSGDKLVSYDFKEMSATEIHTCHDRYFYLKPPVCGGIKGHDVDNKYYLEIYSSKTNTWRKLNSNPFYGHAMSFMTSGVYWNGCLHWIGSVRYAANPESSMYFDVEQELVKPLPASPNVDESKMETDYSGWKLTLKLDLESLIAVYPGRDIAFHDLKFLWRMIVFLEEDQTESLSKLVMVVTGKEMYSHGVIFIITSSHLHVFDAVSLILSKNQAEFVNFEIEAAGFPCAHAVRCIMAHGDNPIDYCGRYFPTQFHQQSYGRPIDHVPTVSKSL</sequence>
<gene>
    <name evidence="2" type="ORF">C5167_024939</name>
</gene>
<organism evidence="2 3">
    <name type="scientific">Papaver somniferum</name>
    <name type="common">Opium poppy</name>
    <dbReference type="NCBI Taxonomy" id="3469"/>
    <lineage>
        <taxon>Eukaryota</taxon>
        <taxon>Viridiplantae</taxon>
        <taxon>Streptophyta</taxon>
        <taxon>Embryophyta</taxon>
        <taxon>Tracheophyta</taxon>
        <taxon>Spermatophyta</taxon>
        <taxon>Magnoliopsida</taxon>
        <taxon>Ranunculales</taxon>
        <taxon>Papaveraceae</taxon>
        <taxon>Papaveroideae</taxon>
        <taxon>Papaver</taxon>
    </lineage>
</organism>
<dbReference type="Gramene" id="RZC63192">
    <property type="protein sequence ID" value="RZC63192"/>
    <property type="gene ID" value="C5167_024939"/>
</dbReference>
<dbReference type="InterPro" id="IPR006527">
    <property type="entry name" value="F-box-assoc_dom_typ1"/>
</dbReference>
<dbReference type="PANTHER" id="PTHR35546">
    <property type="entry name" value="F-BOX PROTEIN INTERACTION DOMAIN PROTEIN-RELATED"/>
    <property type="match status" value="1"/>
</dbReference>
<name>A0A4Y7JT33_PAPSO</name>
<dbReference type="PANTHER" id="PTHR35546:SF130">
    <property type="entry name" value="EXPRESSED PROTEIN"/>
    <property type="match status" value="1"/>
</dbReference>
<evidence type="ECO:0000313" key="3">
    <source>
        <dbReference type="Proteomes" id="UP000316621"/>
    </source>
</evidence>
<dbReference type="InterPro" id="IPR017451">
    <property type="entry name" value="F-box-assoc_interact_dom"/>
</dbReference>
<accession>A0A4Y7JT33</accession>
<protein>
    <recommendedName>
        <fullName evidence="1">F-box associated beta-propeller type 1 domain-containing protein</fullName>
    </recommendedName>
</protein>
<keyword evidence="3" id="KW-1185">Reference proteome</keyword>
<evidence type="ECO:0000313" key="2">
    <source>
        <dbReference type="EMBL" id="RZC63192.1"/>
    </source>
</evidence>
<dbReference type="AlphaFoldDB" id="A0A4Y7JT33"/>
<reference evidence="2 3" key="1">
    <citation type="journal article" date="2018" name="Science">
        <title>The opium poppy genome and morphinan production.</title>
        <authorList>
            <person name="Guo L."/>
            <person name="Winzer T."/>
            <person name="Yang X."/>
            <person name="Li Y."/>
            <person name="Ning Z."/>
            <person name="He Z."/>
            <person name="Teodor R."/>
            <person name="Lu Y."/>
            <person name="Bowser T.A."/>
            <person name="Graham I.A."/>
            <person name="Ye K."/>
        </authorList>
    </citation>
    <scope>NUCLEOTIDE SEQUENCE [LARGE SCALE GENOMIC DNA]</scope>
    <source>
        <strain evidence="3">cv. HN1</strain>
        <tissue evidence="2">Leaves</tissue>
    </source>
</reference>
<evidence type="ECO:0000259" key="1">
    <source>
        <dbReference type="Pfam" id="PF07734"/>
    </source>
</evidence>
<dbReference type="EMBL" id="CM010719">
    <property type="protein sequence ID" value="RZC63192.1"/>
    <property type="molecule type" value="Genomic_DNA"/>
</dbReference>
<feature type="domain" description="F-box associated beta-propeller type 1" evidence="1">
    <location>
        <begin position="106"/>
        <end position="351"/>
    </location>
</feature>